<evidence type="ECO:0000256" key="2">
    <source>
        <dbReference type="ARBA" id="ARBA00004861"/>
    </source>
</evidence>
<evidence type="ECO:0000256" key="3">
    <source>
        <dbReference type="ARBA" id="ARBA00022793"/>
    </source>
</evidence>
<accession>A0ABP3J8M4</accession>
<comment type="caution">
    <text evidence="10">The sequence shown here is derived from an EMBL/GenBank/DDBJ whole genome shotgun (WGS) entry which is preliminary data.</text>
</comment>
<dbReference type="NCBIfam" id="TIGR01740">
    <property type="entry name" value="pyrF"/>
    <property type="match status" value="1"/>
</dbReference>
<evidence type="ECO:0000256" key="7">
    <source>
        <dbReference type="HAMAP-Rule" id="MF_01200"/>
    </source>
</evidence>
<dbReference type="InterPro" id="IPR047596">
    <property type="entry name" value="OMPdecase_bac"/>
</dbReference>
<sequence>MKEQIYFALDFSGQKEAEQFIDANDLQGIPVKVGMELFYREGPTFIETLKKNGHRIFLDLKLHDIPTTVNKAMKNIAGLDVDMITIHASGGSAMIQQAKEGLMAGASSGRPPKLIAVTMLTSADAAVMNNELKITGNVEDHAVHLASLAHRNGADGVVSSVDEVPAIKKACGSSLLAVTPGIRLKGVSADDQKRPSTPSRARENGADILVLGRTVRDAPDPAVAYNHVIEEWNNGNA</sequence>
<evidence type="ECO:0000256" key="5">
    <source>
        <dbReference type="ARBA" id="ARBA00023239"/>
    </source>
</evidence>
<keyword evidence="4 7" id="KW-0665">Pyrimidine biosynthesis</keyword>
<feature type="binding site" evidence="7">
    <location>
        <position position="121"/>
    </location>
    <ligand>
        <name>substrate</name>
    </ligand>
</feature>
<reference evidence="11" key="1">
    <citation type="journal article" date="2019" name="Int. J. Syst. Evol. Microbiol.">
        <title>The Global Catalogue of Microorganisms (GCM) 10K type strain sequencing project: providing services to taxonomists for standard genome sequencing and annotation.</title>
        <authorList>
            <consortium name="The Broad Institute Genomics Platform"/>
            <consortium name="The Broad Institute Genome Sequencing Center for Infectious Disease"/>
            <person name="Wu L."/>
            <person name="Ma J."/>
        </authorList>
    </citation>
    <scope>NUCLEOTIDE SEQUENCE [LARGE SCALE GENOMIC DNA]</scope>
    <source>
        <strain evidence="11">JCM 12149</strain>
    </source>
</reference>
<dbReference type="PANTHER" id="PTHR32119:SF2">
    <property type="entry name" value="OROTIDINE 5'-PHOSPHATE DECARBOXYLASE"/>
    <property type="match status" value="1"/>
</dbReference>
<feature type="binding site" evidence="7">
    <location>
        <position position="213"/>
    </location>
    <ligand>
        <name>substrate</name>
    </ligand>
</feature>
<comment type="function">
    <text evidence="1 7">Catalyzes the decarboxylation of orotidine 5'-monophosphate (OMP) to uridine 5'-monophosphate (UMP).</text>
</comment>
<proteinExistence type="inferred from homology"/>
<evidence type="ECO:0000259" key="9">
    <source>
        <dbReference type="SMART" id="SM00934"/>
    </source>
</evidence>
<dbReference type="RefSeq" id="WP_343753491.1">
    <property type="nucleotide sequence ID" value="NZ_BAAADM010000054.1"/>
</dbReference>
<feature type="binding site" evidence="7">
    <location>
        <position position="32"/>
    </location>
    <ligand>
        <name>substrate</name>
    </ligand>
</feature>
<organism evidence="10 11">
    <name type="scientific">Lentibacillus halophilus</name>
    <dbReference type="NCBI Taxonomy" id="295065"/>
    <lineage>
        <taxon>Bacteria</taxon>
        <taxon>Bacillati</taxon>
        <taxon>Bacillota</taxon>
        <taxon>Bacilli</taxon>
        <taxon>Bacillales</taxon>
        <taxon>Bacillaceae</taxon>
        <taxon>Lentibacillus</taxon>
    </lineage>
</organism>
<comment type="catalytic activity">
    <reaction evidence="6 7 8">
        <text>orotidine 5'-phosphate + H(+) = UMP + CO2</text>
        <dbReference type="Rhea" id="RHEA:11596"/>
        <dbReference type="ChEBI" id="CHEBI:15378"/>
        <dbReference type="ChEBI" id="CHEBI:16526"/>
        <dbReference type="ChEBI" id="CHEBI:57538"/>
        <dbReference type="ChEBI" id="CHEBI:57865"/>
        <dbReference type="EC" id="4.1.1.23"/>
    </reaction>
</comment>
<evidence type="ECO:0000313" key="10">
    <source>
        <dbReference type="EMBL" id="GAA0445684.1"/>
    </source>
</evidence>
<evidence type="ECO:0000256" key="8">
    <source>
        <dbReference type="RuleBase" id="RU000512"/>
    </source>
</evidence>
<comment type="subunit">
    <text evidence="7">Homodimer.</text>
</comment>
<feature type="binding site" evidence="7">
    <location>
        <position position="10"/>
    </location>
    <ligand>
        <name>substrate</name>
    </ligand>
</feature>
<dbReference type="Gene3D" id="3.20.20.70">
    <property type="entry name" value="Aldolase class I"/>
    <property type="match status" value="1"/>
</dbReference>
<dbReference type="Proteomes" id="UP001501459">
    <property type="component" value="Unassembled WGS sequence"/>
</dbReference>
<evidence type="ECO:0000256" key="1">
    <source>
        <dbReference type="ARBA" id="ARBA00002356"/>
    </source>
</evidence>
<feature type="binding site" evidence="7">
    <location>
        <position position="183"/>
    </location>
    <ligand>
        <name>substrate</name>
    </ligand>
</feature>
<dbReference type="SMART" id="SM00934">
    <property type="entry name" value="OMPdecase"/>
    <property type="match status" value="1"/>
</dbReference>
<name>A0ABP3J8M4_9BACI</name>
<dbReference type="PROSITE" id="PS00156">
    <property type="entry name" value="OMPDECASE"/>
    <property type="match status" value="1"/>
</dbReference>
<feature type="domain" description="Orotidine 5'-phosphate decarboxylase" evidence="9">
    <location>
        <begin position="4"/>
        <end position="228"/>
    </location>
</feature>
<feature type="active site" description="Proton donor" evidence="7">
    <location>
        <position position="61"/>
    </location>
</feature>
<keyword evidence="5 7" id="KW-0456">Lyase</keyword>
<evidence type="ECO:0000256" key="4">
    <source>
        <dbReference type="ARBA" id="ARBA00022975"/>
    </source>
</evidence>
<dbReference type="NCBIfam" id="NF001273">
    <property type="entry name" value="PRK00230.1"/>
    <property type="match status" value="1"/>
</dbReference>
<comment type="similarity">
    <text evidence="7">Belongs to the OMP decarboxylase family. Type 1 subfamily.</text>
</comment>
<gene>
    <name evidence="7 10" type="primary">pyrF</name>
    <name evidence="10" type="ORF">GCM10008983_24140</name>
</gene>
<dbReference type="InterPro" id="IPR011060">
    <property type="entry name" value="RibuloseP-bd_barrel"/>
</dbReference>
<feature type="binding site" evidence="7">
    <location>
        <position position="192"/>
    </location>
    <ligand>
        <name>substrate</name>
    </ligand>
</feature>
<keyword evidence="11" id="KW-1185">Reference proteome</keyword>
<protein>
    <recommendedName>
        <fullName evidence="7">Orotidine 5'-phosphate decarboxylase</fullName>
        <ecNumber evidence="7">4.1.1.23</ecNumber>
    </recommendedName>
    <alternativeName>
        <fullName evidence="7">OMP decarboxylase</fullName>
        <shortName evidence="7">OMPDCase</shortName>
        <shortName evidence="7">OMPdecase</shortName>
    </alternativeName>
</protein>
<dbReference type="InterPro" id="IPR013785">
    <property type="entry name" value="Aldolase_TIM"/>
</dbReference>
<dbReference type="EC" id="4.1.1.23" evidence="7"/>
<feature type="binding site" evidence="7">
    <location>
        <position position="212"/>
    </location>
    <ligand>
        <name>substrate</name>
    </ligand>
</feature>
<feature type="binding site" evidence="7">
    <location>
        <begin position="59"/>
        <end position="68"/>
    </location>
    <ligand>
        <name>substrate</name>
    </ligand>
</feature>
<dbReference type="InterPro" id="IPR014732">
    <property type="entry name" value="OMPdecase"/>
</dbReference>
<dbReference type="HAMAP" id="MF_01200_B">
    <property type="entry name" value="OMPdecase_type1_B"/>
    <property type="match status" value="1"/>
</dbReference>
<dbReference type="EMBL" id="BAAADM010000054">
    <property type="protein sequence ID" value="GAA0445684.1"/>
    <property type="molecule type" value="Genomic_DNA"/>
</dbReference>
<comment type="pathway">
    <text evidence="2 7 8">Pyrimidine metabolism; UMP biosynthesis via de novo pathway; UMP from orotate: step 2/2.</text>
</comment>
<dbReference type="InterPro" id="IPR001754">
    <property type="entry name" value="OMPdeCOase_dom"/>
</dbReference>
<dbReference type="CDD" id="cd04725">
    <property type="entry name" value="OMP_decarboxylase_like"/>
    <property type="match status" value="1"/>
</dbReference>
<dbReference type="SUPFAM" id="SSF51366">
    <property type="entry name" value="Ribulose-phoshate binding barrel"/>
    <property type="match status" value="1"/>
</dbReference>
<evidence type="ECO:0000313" key="11">
    <source>
        <dbReference type="Proteomes" id="UP001501459"/>
    </source>
</evidence>
<dbReference type="PANTHER" id="PTHR32119">
    <property type="entry name" value="OROTIDINE 5'-PHOSPHATE DECARBOXYLASE"/>
    <property type="match status" value="1"/>
</dbReference>
<dbReference type="Pfam" id="PF00215">
    <property type="entry name" value="OMPdecase"/>
    <property type="match status" value="1"/>
</dbReference>
<dbReference type="InterPro" id="IPR018089">
    <property type="entry name" value="OMPdecase_AS"/>
</dbReference>
<keyword evidence="3 7" id="KW-0210">Decarboxylase</keyword>
<evidence type="ECO:0000256" key="6">
    <source>
        <dbReference type="ARBA" id="ARBA00049157"/>
    </source>
</evidence>